<evidence type="ECO:0000259" key="4">
    <source>
        <dbReference type="Pfam" id="PF03178"/>
    </source>
</evidence>
<evidence type="ECO:0000313" key="7">
    <source>
        <dbReference type="EMBL" id="KXS98604.1"/>
    </source>
</evidence>
<dbReference type="Proteomes" id="UP000070133">
    <property type="component" value="Unassembled WGS sequence"/>
</dbReference>
<dbReference type="GO" id="GO:0003676">
    <property type="term" value="F:nucleic acid binding"/>
    <property type="evidence" value="ECO:0007669"/>
    <property type="project" value="InterPro"/>
</dbReference>
<feature type="compositionally biased region" description="Acidic residues" evidence="3">
    <location>
        <begin position="157"/>
        <end position="166"/>
    </location>
</feature>
<dbReference type="InterPro" id="IPR015943">
    <property type="entry name" value="WD40/YVTN_repeat-like_dom_sf"/>
</dbReference>
<evidence type="ECO:0000313" key="8">
    <source>
        <dbReference type="Proteomes" id="UP000070133"/>
    </source>
</evidence>
<dbReference type="GO" id="GO:0005634">
    <property type="term" value="C:nucleus"/>
    <property type="evidence" value="ECO:0007669"/>
    <property type="project" value="UniProtKB-SubCell"/>
</dbReference>
<dbReference type="InterPro" id="IPR058543">
    <property type="entry name" value="Beta-prop_RSE1/DDB1/CPSF1_2nd"/>
</dbReference>
<dbReference type="Gene3D" id="2.130.10.10">
    <property type="entry name" value="YVTN repeat-like/Quinoprotein amine dehydrogenase"/>
    <property type="match status" value="3"/>
</dbReference>
<dbReference type="PANTHER" id="PTHR10644">
    <property type="entry name" value="DNA REPAIR/RNA PROCESSING CPSF FAMILY"/>
    <property type="match status" value="1"/>
</dbReference>
<evidence type="ECO:0000259" key="6">
    <source>
        <dbReference type="Pfam" id="PF23726"/>
    </source>
</evidence>
<dbReference type="STRING" id="321146.A0A139H854"/>
<name>A0A139H854_9PEZI</name>
<keyword evidence="2" id="KW-0539">Nucleus</keyword>
<evidence type="ECO:0000259" key="5">
    <source>
        <dbReference type="Pfam" id="PF10433"/>
    </source>
</evidence>
<dbReference type="InterPro" id="IPR018846">
    <property type="entry name" value="Beta-prop_RSE1/DDB1/CPSF1_1st"/>
</dbReference>
<keyword evidence="8" id="KW-1185">Reference proteome</keyword>
<dbReference type="Pfam" id="PF23726">
    <property type="entry name" value="Beta-prop_RSE1_2nd"/>
    <property type="match status" value="1"/>
</dbReference>
<dbReference type="Pfam" id="PF10433">
    <property type="entry name" value="Beta-prop_RSE1_1st"/>
    <property type="match status" value="1"/>
</dbReference>
<dbReference type="InterPro" id="IPR004871">
    <property type="entry name" value="RSE1/DDB1/CPSF1_C"/>
</dbReference>
<dbReference type="OrthoDB" id="6109at2759"/>
<feature type="region of interest" description="Disordered" evidence="3">
    <location>
        <begin position="419"/>
        <end position="440"/>
    </location>
</feature>
<organism evidence="7 8">
    <name type="scientific">Pseudocercospora eumusae</name>
    <dbReference type="NCBI Taxonomy" id="321146"/>
    <lineage>
        <taxon>Eukaryota</taxon>
        <taxon>Fungi</taxon>
        <taxon>Dikarya</taxon>
        <taxon>Ascomycota</taxon>
        <taxon>Pezizomycotina</taxon>
        <taxon>Dothideomycetes</taxon>
        <taxon>Dothideomycetidae</taxon>
        <taxon>Mycosphaerellales</taxon>
        <taxon>Mycosphaerellaceae</taxon>
        <taxon>Pseudocercospora</taxon>
    </lineage>
</organism>
<feature type="domain" description="RSE1/DDB1/CPSF1 first beta-propeller" evidence="5">
    <location>
        <begin position="12"/>
        <end position="410"/>
    </location>
</feature>
<feature type="region of interest" description="Disordered" evidence="3">
    <location>
        <begin position="157"/>
        <end position="186"/>
    </location>
</feature>
<feature type="domain" description="RSE1/DDB1/CPSF1 second beta-propeller" evidence="6">
    <location>
        <begin position="527"/>
        <end position="886"/>
    </location>
</feature>
<feature type="compositionally biased region" description="Acidic residues" evidence="3">
    <location>
        <begin position="431"/>
        <end position="440"/>
    </location>
</feature>
<feature type="domain" description="RSE1/DDB1/CPSF1 C-terminal" evidence="4">
    <location>
        <begin position="966"/>
        <end position="1309"/>
    </location>
</feature>
<dbReference type="EMBL" id="LFZN01000110">
    <property type="protein sequence ID" value="KXS98604.1"/>
    <property type="molecule type" value="Genomic_DNA"/>
</dbReference>
<sequence>MQCYSELLPPTAVTHALSCSLLSPDSNNLIVAKTSLLQVFNVHQKLSLVGEYPLAGTVISLARIKLLDNATGGDAIIIAFKDAKLSLIEWDPENHRISTISLHYYEGENVIAPPFGPTLAESESFLTVDPSSRCAALKFGARQLAILPFRQFGDELAGEEEEDGFENEPTSAVNKRRESTHLNGEEQETPYKASFVLPLTALDPSLSHTVHLAFLHEYREPTFGILSAPIEPSNALLEQRKDVLTYTVYTLDLEQRASTNLITVPKLPSTLWKVIPLPLPIGGALLVGTNELVHVDQSGKANATAVNEFAKLESDFGMSDQSHLNMKLEDCSIETIDPKSGQLLLVTSDGALATIEFKLLGRSISAINVTPVTEDNGVTSLSAAPSCIANLASGSVFVGSEDGASSLLAWSQPTASLGRKRSHAQMLGKDGDEEDEDAIEEDDDDLYDAAPEAKKRAVSDTDLASPNAAYHFEIRDHLQSLGPIHRTCLGRQAKSSDKLQLAAATGRKQSSRLTLLNRDVVPAQGRASRFENAKSAWAVRAHQSGDDSKLDNKLFVFEGVNTNAYEISSGDEPFVEDRYPEHAKSEWESEGETLDVAALAEGKIIAQFRKQEVRTYDAKLAMNQILPMEDEAENELNIVHVSVCDPYVLVVRDDSSVQILSVQGNELEPLDAEGSLAEKRWLTGATYAGALTHGSAAVFLLNADGGLHVFSLPNLQPLFAIPTLPHLPPVVASDATQRRVGTKETLTEVLVSDLGQDGLTQPYLVLRTAMDDVVLYEPFHCPPISGQKSWHQGLRFRKVPVSYIPKYNETIAESQSARPPPLKSVKIGNYSAIAIPGAPPCLLLKEPSTLPKVLEVRQSADLNRLNILCPINRIGCESGFFFINADEELEEQQLPPDTWYGAGWSVHQVTIGTQGQDEDVRRIAYHAERGLYVVATCRDVDFYFAEEDGRHPEQDDITLRPKVPQYSVHLISANSHHIIDSVHMPYLAAVTDLQVMMLEVSENTHEQKPLVVVSTASQRGEDMPAKGTLYVYDIIDVVPDPDILESGVKLRQLAREENRGAITALAGPFPGGFIGTAQGLKMMIRGLKEDGSCLPVAFLDAQSYTNVLKTLPGRGMWLAGDAWKGLWFGGFTEEPYRVTVLGKAPKMHMEVMSAEFLPFDGALYIVVLDADCDMHVLQYDPENPKSLNGMRLLHRSTFHIGHFTTNSMLLPSTLASFAAQQQEMMNGDSKDDAKPDPLQHVLTTSTSGAIGLITPLDEQAYRRLSALQTHLTSVLEHAAGLNPRAYRSIESESFGGARGVVDGSLVRRIHELGAARRADVLGRAGDLTEAATIAYAAQQPTSNIRKILASTALSKPD</sequence>
<comment type="caution">
    <text evidence="7">The sequence shown here is derived from an EMBL/GenBank/DDBJ whole genome shotgun (WGS) entry which is preliminary data.</text>
</comment>
<evidence type="ECO:0000256" key="2">
    <source>
        <dbReference type="ARBA" id="ARBA00023242"/>
    </source>
</evidence>
<reference evidence="7 8" key="1">
    <citation type="submission" date="2015-07" db="EMBL/GenBank/DDBJ databases">
        <title>Comparative genomics of the Sigatoka disease complex on banana suggests a link between parallel evolutionary changes in Pseudocercospora fijiensis and Pseudocercospora eumusae and increased virulence on the banana host.</title>
        <authorList>
            <person name="Chang T.-C."/>
            <person name="Salvucci A."/>
            <person name="Crous P.W."/>
            <person name="Stergiopoulos I."/>
        </authorList>
    </citation>
    <scope>NUCLEOTIDE SEQUENCE [LARGE SCALE GENOMIC DNA]</scope>
    <source>
        <strain evidence="7 8">CBS 114824</strain>
    </source>
</reference>
<feature type="compositionally biased region" description="Basic and acidic residues" evidence="3">
    <location>
        <begin position="175"/>
        <end position="184"/>
    </location>
</feature>
<dbReference type="InterPro" id="IPR050358">
    <property type="entry name" value="RSE1/DDB1/CFT1"/>
</dbReference>
<gene>
    <name evidence="7" type="ORF">AC578_4291</name>
</gene>
<accession>A0A139H854</accession>
<protein>
    <recommendedName>
        <fullName evidence="9">Protein CFT1</fullName>
    </recommendedName>
</protein>
<dbReference type="Pfam" id="PF03178">
    <property type="entry name" value="CPSF_A"/>
    <property type="match status" value="1"/>
</dbReference>
<evidence type="ECO:0008006" key="9">
    <source>
        <dbReference type="Google" id="ProtNLM"/>
    </source>
</evidence>
<evidence type="ECO:0000256" key="3">
    <source>
        <dbReference type="SAM" id="MobiDB-lite"/>
    </source>
</evidence>
<evidence type="ECO:0000256" key="1">
    <source>
        <dbReference type="ARBA" id="ARBA00004123"/>
    </source>
</evidence>
<proteinExistence type="predicted"/>
<comment type="subcellular location">
    <subcellularLocation>
        <location evidence="1">Nucleus</location>
    </subcellularLocation>
</comment>